<proteinExistence type="inferred from homology"/>
<dbReference type="Proteomes" id="UP001492380">
    <property type="component" value="Unassembled WGS sequence"/>
</dbReference>
<dbReference type="Pfam" id="PF01554">
    <property type="entry name" value="MatE"/>
    <property type="match status" value="2"/>
</dbReference>
<protein>
    <submittedName>
        <fullName evidence="8">Mate-domain-containing protein</fullName>
    </submittedName>
</protein>
<dbReference type="NCBIfam" id="TIGR00797">
    <property type="entry name" value="matE"/>
    <property type="match status" value="1"/>
</dbReference>
<dbReference type="PANTHER" id="PTHR11206">
    <property type="entry name" value="MULTIDRUG RESISTANCE PROTEIN"/>
    <property type="match status" value="1"/>
</dbReference>
<feature type="transmembrane region" description="Helical" evidence="7">
    <location>
        <begin position="330"/>
        <end position="348"/>
    </location>
</feature>
<evidence type="ECO:0000256" key="1">
    <source>
        <dbReference type="ARBA" id="ARBA00004141"/>
    </source>
</evidence>
<reference evidence="8 9" key="1">
    <citation type="submission" date="2024-04" db="EMBL/GenBank/DDBJ databases">
        <title>Phyllosticta paracitricarpa is synonymous to the EU quarantine fungus P. citricarpa based on phylogenomic analyses.</title>
        <authorList>
            <consortium name="Lawrence Berkeley National Laboratory"/>
            <person name="Van Ingen-Buijs V.A."/>
            <person name="Van Westerhoven A.C."/>
            <person name="Haridas S."/>
            <person name="Skiadas P."/>
            <person name="Martin F."/>
            <person name="Groenewald J.Z."/>
            <person name="Crous P.W."/>
            <person name="Seidl M.F."/>
        </authorList>
    </citation>
    <scope>NUCLEOTIDE SEQUENCE [LARGE SCALE GENOMIC DNA]</scope>
    <source>
        <strain evidence="8 9">CBS 123374</strain>
    </source>
</reference>
<feature type="transmembrane region" description="Helical" evidence="7">
    <location>
        <begin position="435"/>
        <end position="463"/>
    </location>
</feature>
<evidence type="ECO:0000256" key="5">
    <source>
        <dbReference type="ARBA" id="ARBA00023136"/>
    </source>
</evidence>
<feature type="transmembrane region" description="Helical" evidence="7">
    <location>
        <begin position="615"/>
        <end position="634"/>
    </location>
</feature>
<evidence type="ECO:0000256" key="6">
    <source>
        <dbReference type="SAM" id="MobiDB-lite"/>
    </source>
</evidence>
<feature type="transmembrane region" description="Helical" evidence="7">
    <location>
        <begin position="360"/>
        <end position="382"/>
    </location>
</feature>
<feature type="transmembrane region" description="Helical" evidence="7">
    <location>
        <begin position="296"/>
        <end position="318"/>
    </location>
</feature>
<feature type="transmembrane region" description="Helical" evidence="7">
    <location>
        <begin position="222"/>
        <end position="243"/>
    </location>
</feature>
<name>A0ABR1YRK2_9PEZI</name>
<evidence type="ECO:0000256" key="4">
    <source>
        <dbReference type="ARBA" id="ARBA00022989"/>
    </source>
</evidence>
<comment type="subcellular location">
    <subcellularLocation>
        <location evidence="1">Membrane</location>
        <topology evidence="1">Multi-pass membrane protein</topology>
    </subcellularLocation>
</comment>
<evidence type="ECO:0000256" key="2">
    <source>
        <dbReference type="ARBA" id="ARBA00010199"/>
    </source>
</evidence>
<feature type="transmembrane region" description="Helical" evidence="7">
    <location>
        <begin position="549"/>
        <end position="575"/>
    </location>
</feature>
<organism evidence="8 9">
    <name type="scientific">Phyllosticta capitalensis</name>
    <dbReference type="NCBI Taxonomy" id="121624"/>
    <lineage>
        <taxon>Eukaryota</taxon>
        <taxon>Fungi</taxon>
        <taxon>Dikarya</taxon>
        <taxon>Ascomycota</taxon>
        <taxon>Pezizomycotina</taxon>
        <taxon>Dothideomycetes</taxon>
        <taxon>Dothideomycetes incertae sedis</taxon>
        <taxon>Botryosphaeriales</taxon>
        <taxon>Phyllostictaceae</taxon>
        <taxon>Phyllosticta</taxon>
    </lineage>
</organism>
<comment type="similarity">
    <text evidence="2">Belongs to the multi antimicrobial extrusion (MATE) (TC 2.A.66.1) family.</text>
</comment>
<dbReference type="CDD" id="cd13132">
    <property type="entry name" value="MATE_eukaryotic"/>
    <property type="match status" value="1"/>
</dbReference>
<evidence type="ECO:0000256" key="7">
    <source>
        <dbReference type="SAM" id="Phobius"/>
    </source>
</evidence>
<keyword evidence="4 7" id="KW-1133">Transmembrane helix</keyword>
<accession>A0ABR1YRK2</accession>
<gene>
    <name evidence="8" type="ORF">HDK90DRAFT_260468</name>
</gene>
<feature type="transmembrane region" description="Helical" evidence="7">
    <location>
        <begin position="263"/>
        <end position="284"/>
    </location>
</feature>
<keyword evidence="5 7" id="KW-0472">Membrane</keyword>
<feature type="transmembrane region" description="Helical" evidence="7">
    <location>
        <begin position="587"/>
        <end position="609"/>
    </location>
</feature>
<evidence type="ECO:0000256" key="3">
    <source>
        <dbReference type="ARBA" id="ARBA00022692"/>
    </source>
</evidence>
<feature type="transmembrane region" description="Helical" evidence="7">
    <location>
        <begin position="388"/>
        <end position="414"/>
    </location>
</feature>
<comment type="caution">
    <text evidence="8">The sequence shown here is derived from an EMBL/GenBank/DDBJ whole genome shotgun (WGS) entry which is preliminary data.</text>
</comment>
<feature type="region of interest" description="Disordered" evidence="6">
    <location>
        <begin position="75"/>
        <end position="98"/>
    </location>
</feature>
<evidence type="ECO:0000313" key="9">
    <source>
        <dbReference type="Proteomes" id="UP001492380"/>
    </source>
</evidence>
<feature type="region of interest" description="Disordered" evidence="6">
    <location>
        <begin position="117"/>
        <end position="141"/>
    </location>
</feature>
<keyword evidence="3 7" id="KW-0812">Transmembrane</keyword>
<dbReference type="InterPro" id="IPR045069">
    <property type="entry name" value="MATE_euk"/>
</dbReference>
<keyword evidence="9" id="KW-1185">Reference proteome</keyword>
<evidence type="ECO:0000313" key="8">
    <source>
        <dbReference type="EMBL" id="KAK8235944.1"/>
    </source>
</evidence>
<dbReference type="InterPro" id="IPR002528">
    <property type="entry name" value="MATE_fam"/>
</dbReference>
<sequence>MGPKDVPGRVPEPGPGLFSTSFRSQLSSFNASSPIAAAAIAQDLEDEEFAVDNYLEDDGPSKSFKPSEYTFAEGYHRPSAVTSGPRGTVVHGAQEHGYLTERERKEAWNDERSLLRDNSLIPPKHPRTGSIDGPHAHHGLKDKFSIPRLRRSLDEEAAVEHASAGADERTALLGHGDPNQPYGGHDSPEEINKRWEEAVAAGLIETTWQREAKVLAKYSRSLVLTFLLQYSLTIASVFTVGHIGKIELGAVSLASMTANITGYAVYQGLATSLDTLCAQAYGSGRKTLVGLQLQRMVYFLWAITVPIAIIWAFGTQILEAIVPEKETARLAGLYLKVLIIGAPGYAAFESGKRYVQAQGLFSATLYVLIICAPFNAFLNWLFVWQFEWGFVGAPIAVSITECLLPLGLFCYVYFVDGRQCWGGFSRAALRNWGPMIRLALPGLVMVLAEFLAFEILTLSASWISTTHLAAQSVLSSISALTYYLPFPVSIAASTRIANLIGATLSSAAKTAAKVSLAVAAIIGVFNMVLLSSLRNYVPHLFSNDPDVVAVVAAILPVCAAFQWFDAIAAACSGILRGLGRQEIGGYVNLFSYYVVAMPISFGTGFGLGWGLYGLWAGPAIGLAIVSGIEGLFIYKTNFQKAVEDAHRRNAMG</sequence>
<dbReference type="EMBL" id="JBBWRZ010000005">
    <property type="protein sequence ID" value="KAK8235944.1"/>
    <property type="molecule type" value="Genomic_DNA"/>
</dbReference>
<feature type="transmembrane region" description="Helical" evidence="7">
    <location>
        <begin position="516"/>
        <end position="537"/>
    </location>
</feature>